<protein>
    <submittedName>
        <fullName evidence="1">Uncharacterized protein</fullName>
    </submittedName>
</protein>
<dbReference type="Proteomes" id="UP000429607">
    <property type="component" value="Unassembled WGS sequence"/>
</dbReference>
<comment type="caution">
    <text evidence="1">The sequence shown here is derived from an EMBL/GenBank/DDBJ whole genome shotgun (WGS) entry which is preliminary data.</text>
</comment>
<organism evidence="1 2">
    <name type="scientific">Phytophthora rubi</name>
    <dbReference type="NCBI Taxonomy" id="129364"/>
    <lineage>
        <taxon>Eukaryota</taxon>
        <taxon>Sar</taxon>
        <taxon>Stramenopiles</taxon>
        <taxon>Oomycota</taxon>
        <taxon>Peronosporomycetes</taxon>
        <taxon>Peronosporales</taxon>
        <taxon>Peronosporaceae</taxon>
        <taxon>Phytophthora</taxon>
    </lineage>
</organism>
<sequence length="118" mass="12551">MLIASDDNDPVDSLSPVFDRFTLSGGEAVKLEKPVKRKMAKLCAADGSAASRSITRPSTSISAHVVGRLAGAEDQLSSSRKCESTNWELQRSVAVAFEAHHMRGSCFAVGNLERGSAD</sequence>
<accession>A0A6A3LBR7</accession>
<dbReference type="AlphaFoldDB" id="A0A6A3LBR7"/>
<name>A0A6A3LBR7_9STRA</name>
<gene>
    <name evidence="1" type="ORF">PR001_g14538</name>
</gene>
<reference evidence="1 2" key="1">
    <citation type="submission" date="2018-09" db="EMBL/GenBank/DDBJ databases">
        <title>Genomic investigation of the strawberry pathogen Phytophthora fragariae indicates pathogenicity is determined by transcriptional variation in three key races.</title>
        <authorList>
            <person name="Adams T.M."/>
            <person name="Armitage A.D."/>
            <person name="Sobczyk M.K."/>
            <person name="Bates H.J."/>
            <person name="Dunwell J.M."/>
            <person name="Nellist C.F."/>
            <person name="Harrison R.J."/>
        </authorList>
    </citation>
    <scope>NUCLEOTIDE SEQUENCE [LARGE SCALE GENOMIC DNA]</scope>
    <source>
        <strain evidence="1 2">SCRP249</strain>
    </source>
</reference>
<proteinExistence type="predicted"/>
<evidence type="ECO:0000313" key="1">
    <source>
        <dbReference type="EMBL" id="KAE9016882.1"/>
    </source>
</evidence>
<evidence type="ECO:0000313" key="2">
    <source>
        <dbReference type="Proteomes" id="UP000429607"/>
    </source>
</evidence>
<dbReference type="EMBL" id="QXFV01001047">
    <property type="protein sequence ID" value="KAE9016882.1"/>
    <property type="molecule type" value="Genomic_DNA"/>
</dbReference>